<sequence length="184" mass="20994">MYNLRLGRDEITMMRHILYLVTLLQREAESSNWNLDEGREEEEDEPGDCDDGDEYEDEDDNGGGADEEYINEYDRAETENHSDENDKNCNGSFLAFLLAHSSSPRLAALMWIGWLLFLEYAIPVSACNTLDIVWPTLTAYPSQPDRIISIRCKYLLRGCSTPFGELIELKALAKSIVKRECQAT</sequence>
<reference evidence="2 3" key="1">
    <citation type="submission" date="2020-05" db="EMBL/GenBank/DDBJ databases">
        <title>Identification and distribution of gene clusters putatively required for synthesis of sphingolipid metabolism inhibitors in phylogenetically diverse species of the filamentous fungus Fusarium.</title>
        <authorList>
            <person name="Kim H.-S."/>
            <person name="Busman M."/>
            <person name="Brown D.W."/>
            <person name="Divon H."/>
            <person name="Uhlig S."/>
            <person name="Proctor R.H."/>
        </authorList>
    </citation>
    <scope>NUCLEOTIDE SEQUENCE [LARGE SCALE GENOMIC DNA]</scope>
    <source>
        <strain evidence="2 3">NRRL 66235</strain>
    </source>
</reference>
<organism evidence="2 3">
    <name type="scientific">Fusarium mundagurra</name>
    <dbReference type="NCBI Taxonomy" id="1567541"/>
    <lineage>
        <taxon>Eukaryota</taxon>
        <taxon>Fungi</taxon>
        <taxon>Dikarya</taxon>
        <taxon>Ascomycota</taxon>
        <taxon>Pezizomycotina</taxon>
        <taxon>Sordariomycetes</taxon>
        <taxon>Hypocreomycetidae</taxon>
        <taxon>Hypocreales</taxon>
        <taxon>Nectriaceae</taxon>
        <taxon>Fusarium</taxon>
        <taxon>Fusarium fujikuroi species complex</taxon>
    </lineage>
</organism>
<evidence type="ECO:0000256" key="1">
    <source>
        <dbReference type="SAM" id="MobiDB-lite"/>
    </source>
</evidence>
<keyword evidence="3" id="KW-1185">Reference proteome</keyword>
<comment type="caution">
    <text evidence="2">The sequence shown here is derived from an EMBL/GenBank/DDBJ whole genome shotgun (WGS) entry which is preliminary data.</text>
</comment>
<accession>A0A8H5XNI1</accession>
<evidence type="ECO:0000313" key="2">
    <source>
        <dbReference type="EMBL" id="KAF5697145.1"/>
    </source>
</evidence>
<dbReference type="Proteomes" id="UP000544331">
    <property type="component" value="Unassembled WGS sequence"/>
</dbReference>
<evidence type="ECO:0000313" key="3">
    <source>
        <dbReference type="Proteomes" id="UP000544331"/>
    </source>
</evidence>
<protein>
    <submittedName>
        <fullName evidence="2">Uncharacterized protein</fullName>
    </submittedName>
</protein>
<name>A0A8H5XNI1_9HYPO</name>
<dbReference type="AlphaFoldDB" id="A0A8H5XNI1"/>
<feature type="region of interest" description="Disordered" evidence="1">
    <location>
        <begin position="31"/>
        <end position="67"/>
    </location>
</feature>
<feature type="compositionally biased region" description="Acidic residues" evidence="1">
    <location>
        <begin position="38"/>
        <end position="67"/>
    </location>
</feature>
<dbReference type="EMBL" id="JAAOAN010001070">
    <property type="protein sequence ID" value="KAF5697145.1"/>
    <property type="molecule type" value="Genomic_DNA"/>
</dbReference>
<gene>
    <name evidence="2" type="ORF">FMUND_15509</name>
</gene>
<dbReference type="OrthoDB" id="5082897at2759"/>
<proteinExistence type="predicted"/>